<dbReference type="InterPro" id="IPR019557">
    <property type="entry name" value="AminoTfrase-like_pln_mobile"/>
</dbReference>
<organism evidence="2 3">
    <name type="scientific">Lolium multiflorum</name>
    <name type="common">Italian ryegrass</name>
    <name type="synonym">Lolium perenne subsp. multiflorum</name>
    <dbReference type="NCBI Taxonomy" id="4521"/>
    <lineage>
        <taxon>Eukaryota</taxon>
        <taxon>Viridiplantae</taxon>
        <taxon>Streptophyta</taxon>
        <taxon>Embryophyta</taxon>
        <taxon>Tracheophyta</taxon>
        <taxon>Spermatophyta</taxon>
        <taxon>Magnoliopsida</taxon>
        <taxon>Liliopsida</taxon>
        <taxon>Poales</taxon>
        <taxon>Poaceae</taxon>
        <taxon>BOP clade</taxon>
        <taxon>Pooideae</taxon>
        <taxon>Poodae</taxon>
        <taxon>Poeae</taxon>
        <taxon>Poeae Chloroplast Group 2 (Poeae type)</taxon>
        <taxon>Loliodinae</taxon>
        <taxon>Loliinae</taxon>
        <taxon>Lolium</taxon>
    </lineage>
</organism>
<gene>
    <name evidence="2" type="ORF">QYE76_039740</name>
</gene>
<dbReference type="EMBL" id="JAUUTY010000002">
    <property type="protein sequence ID" value="KAK1678892.1"/>
    <property type="molecule type" value="Genomic_DNA"/>
</dbReference>
<reference evidence="2" key="1">
    <citation type="submission" date="2023-07" db="EMBL/GenBank/DDBJ databases">
        <title>A chromosome-level genome assembly of Lolium multiflorum.</title>
        <authorList>
            <person name="Chen Y."/>
            <person name="Copetti D."/>
            <person name="Kolliker R."/>
            <person name="Studer B."/>
        </authorList>
    </citation>
    <scope>NUCLEOTIDE SEQUENCE</scope>
    <source>
        <strain evidence="2">02402/16</strain>
        <tissue evidence="2">Leaf</tissue>
    </source>
</reference>
<evidence type="ECO:0000313" key="2">
    <source>
        <dbReference type="EMBL" id="KAK1678892.1"/>
    </source>
</evidence>
<dbReference type="GO" id="GO:0010073">
    <property type="term" value="P:meristem maintenance"/>
    <property type="evidence" value="ECO:0007669"/>
    <property type="project" value="InterPro"/>
</dbReference>
<dbReference type="Proteomes" id="UP001231189">
    <property type="component" value="Unassembled WGS sequence"/>
</dbReference>
<feature type="domain" description="Aminotransferase-like plant mobile" evidence="1">
    <location>
        <begin position="68"/>
        <end position="145"/>
    </location>
</feature>
<keyword evidence="3" id="KW-1185">Reference proteome</keyword>
<dbReference type="Pfam" id="PF10536">
    <property type="entry name" value="PMD"/>
    <property type="match status" value="1"/>
</dbReference>
<accession>A0AAD8TBP4</accession>
<dbReference type="PANTHER" id="PTHR46033:SF87">
    <property type="entry name" value="AMINOTRANSFERASE-LIKE PLANT MOBILE DOMAIN-CONTAINING PROTEIN"/>
    <property type="match status" value="1"/>
</dbReference>
<name>A0AAD8TBP4_LOLMU</name>
<comment type="caution">
    <text evidence="2">The sequence shown here is derived from an EMBL/GenBank/DDBJ whole genome shotgun (WGS) entry which is preliminary data.</text>
</comment>
<proteinExistence type="predicted"/>
<sequence>MLVHRRNYQEPINRSQDADHLDLVLEPLKIRYHGSMKDMPYDKRYTEFIQPTDLLSFITLVSRGPPNMNAAKLTVLVDRWRPDTHTFHLRAGEMTPTLQDVSMILGLPIHGEALCMNTTSDGWRQQMEGIIGMAPSEPANKKDRANGTKRVLALFAIATNSVPLYCPVKKSKRDFTVSCTDLMLMVGSDDISAESLYAMNSDVS</sequence>
<dbReference type="PANTHER" id="PTHR46033">
    <property type="entry name" value="PROTEIN MAIN-LIKE 2"/>
    <property type="match status" value="1"/>
</dbReference>
<evidence type="ECO:0000259" key="1">
    <source>
        <dbReference type="Pfam" id="PF10536"/>
    </source>
</evidence>
<dbReference type="AlphaFoldDB" id="A0AAD8TBP4"/>
<protein>
    <recommendedName>
        <fullName evidence="1">Aminotransferase-like plant mobile domain-containing protein</fullName>
    </recommendedName>
</protein>
<evidence type="ECO:0000313" key="3">
    <source>
        <dbReference type="Proteomes" id="UP001231189"/>
    </source>
</evidence>
<dbReference type="InterPro" id="IPR044824">
    <property type="entry name" value="MAIN-like"/>
</dbReference>